<reference evidence="4 5" key="1">
    <citation type="submission" date="2020-06" db="EMBL/GenBank/DDBJ databases">
        <title>Genome mining for natural products.</title>
        <authorList>
            <person name="Zhang B."/>
            <person name="Shi J."/>
            <person name="Ge H."/>
        </authorList>
    </citation>
    <scope>NUCLEOTIDE SEQUENCE [LARGE SCALE GENOMIC DNA]</scope>
    <source>
        <strain evidence="4 5">NA00687</strain>
    </source>
</reference>
<dbReference type="InterPro" id="IPR001466">
    <property type="entry name" value="Beta-lactam-related"/>
</dbReference>
<organism evidence="4 5">
    <name type="scientific">Streptomyces buecherae</name>
    <dbReference type="NCBI Taxonomy" id="2763006"/>
    <lineage>
        <taxon>Bacteria</taxon>
        <taxon>Bacillati</taxon>
        <taxon>Actinomycetota</taxon>
        <taxon>Actinomycetes</taxon>
        <taxon>Kitasatosporales</taxon>
        <taxon>Streptomycetaceae</taxon>
        <taxon>Streptomyces</taxon>
    </lineage>
</organism>
<keyword evidence="5" id="KW-1185">Reference proteome</keyword>
<feature type="domain" description="Beta-lactamase-related" evidence="3">
    <location>
        <begin position="49"/>
        <end position="374"/>
    </location>
</feature>
<dbReference type="InterPro" id="IPR012338">
    <property type="entry name" value="Beta-lactam/transpept-like"/>
</dbReference>
<feature type="region of interest" description="Disordered" evidence="1">
    <location>
        <begin position="245"/>
        <end position="264"/>
    </location>
</feature>
<proteinExistence type="predicted"/>
<evidence type="ECO:0000256" key="1">
    <source>
        <dbReference type="SAM" id="MobiDB-lite"/>
    </source>
</evidence>
<feature type="compositionally biased region" description="Low complexity" evidence="1">
    <location>
        <begin position="402"/>
        <end position="413"/>
    </location>
</feature>
<evidence type="ECO:0000259" key="3">
    <source>
        <dbReference type="Pfam" id="PF00144"/>
    </source>
</evidence>
<dbReference type="PANTHER" id="PTHR46825">
    <property type="entry name" value="D-ALANYL-D-ALANINE-CARBOXYPEPTIDASE/ENDOPEPTIDASE AMPH"/>
    <property type="match status" value="1"/>
</dbReference>
<evidence type="ECO:0000256" key="2">
    <source>
        <dbReference type="SAM" id="SignalP"/>
    </source>
</evidence>
<dbReference type="Proteomes" id="UP000509303">
    <property type="component" value="Chromosome"/>
</dbReference>
<dbReference type="SUPFAM" id="SSF56601">
    <property type="entry name" value="beta-lactamase/transpeptidase-like"/>
    <property type="match status" value="1"/>
</dbReference>
<dbReference type="Gene3D" id="3.40.710.10">
    <property type="entry name" value="DD-peptidase/beta-lactamase superfamily"/>
    <property type="match status" value="1"/>
</dbReference>
<protein>
    <submittedName>
        <fullName evidence="4">Beta-lactamase family protein</fullName>
    </submittedName>
</protein>
<dbReference type="InterPro" id="IPR050491">
    <property type="entry name" value="AmpC-like"/>
</dbReference>
<feature type="chain" id="PRO_5028804971" evidence="2">
    <location>
        <begin position="32"/>
        <end position="440"/>
    </location>
</feature>
<feature type="compositionally biased region" description="Basic and acidic residues" evidence="1">
    <location>
        <begin position="416"/>
        <end position="428"/>
    </location>
</feature>
<dbReference type="AlphaFoldDB" id="A0A7H8N5W0"/>
<evidence type="ECO:0000313" key="4">
    <source>
        <dbReference type="EMBL" id="QKW49885.1"/>
    </source>
</evidence>
<dbReference type="EMBL" id="CP054929">
    <property type="protein sequence ID" value="QKW49885.1"/>
    <property type="molecule type" value="Genomic_DNA"/>
</dbReference>
<accession>A0A7H8N5W0</accession>
<dbReference type="Pfam" id="PF00144">
    <property type="entry name" value="Beta-lactamase"/>
    <property type="match status" value="1"/>
</dbReference>
<name>A0A7H8N5W0_9ACTN</name>
<dbReference type="PANTHER" id="PTHR46825:SF7">
    <property type="entry name" value="D-ALANYL-D-ALANINE CARBOXYPEPTIDASE"/>
    <property type="match status" value="1"/>
</dbReference>
<dbReference type="RefSeq" id="WP_176161620.1">
    <property type="nucleotide sequence ID" value="NZ_CP054929.1"/>
</dbReference>
<keyword evidence="2" id="KW-0732">Signal</keyword>
<gene>
    <name evidence="4" type="ORF">HUT08_10395</name>
</gene>
<feature type="region of interest" description="Disordered" evidence="1">
    <location>
        <begin position="402"/>
        <end position="440"/>
    </location>
</feature>
<evidence type="ECO:0000313" key="5">
    <source>
        <dbReference type="Proteomes" id="UP000509303"/>
    </source>
</evidence>
<feature type="signal peptide" evidence="2">
    <location>
        <begin position="1"/>
        <end position="31"/>
    </location>
</feature>
<sequence length="440" mass="46315">MRARVIRTVVVGATAVAALGAAVLTAPVAGATDGSRGGAARDTGHAATRAALQAQVDEAGVPGALAQARDERGVWNGDAGVANLRTGKPRGEHDRYRIGSITKTFTATVLLQLQAEGEVDLDAPVDTYLPGVVRGNGHDGRAITVRQLLNHTSGIFNYTTDADFGKTYLGVGFLKHRYDTLTPREAIAIAMRHQPDFEPGSGWNYSNTNYMLAGLIIEKVTGTPYATQVRQRIIKPLGLRSTTLPGTRAGIPGPHGRGYSKFPDDPRDRIHDTTLLNPSWGWAAGEAISTSADLNRFYAALLQGRLLPRAALAEMKTTVPVGDDVPLRYGLGVAELRLSCDTTVWGHDGGIPGSSSYAFSSEDARHQIALNLNADWTGQGMAVVDAEFCGATDAATDIATDGATRADAARGATPKGSEHPVRAVEQGRHGGLAPRVNAAG</sequence>